<keyword evidence="1" id="KW-1133">Transmembrane helix</keyword>
<feature type="transmembrane region" description="Helical" evidence="1">
    <location>
        <begin position="86"/>
        <end position="106"/>
    </location>
</feature>
<dbReference type="GO" id="GO:0016592">
    <property type="term" value="C:mediator complex"/>
    <property type="evidence" value="ECO:0007669"/>
    <property type="project" value="TreeGrafter"/>
</dbReference>
<keyword evidence="3" id="KW-1185">Reference proteome</keyword>
<evidence type="ECO:0000313" key="2">
    <source>
        <dbReference type="EMBL" id="KAI3897101.1"/>
    </source>
</evidence>
<dbReference type="Pfam" id="PF02996">
    <property type="entry name" value="Prefoldin"/>
    <property type="match status" value="1"/>
</dbReference>
<accession>A0AAD4XD74</accession>
<proteinExistence type="predicted"/>
<dbReference type="GO" id="GO:0009409">
    <property type="term" value="P:response to cold"/>
    <property type="evidence" value="ECO:0007669"/>
    <property type="project" value="UniProtKB-ARBA"/>
</dbReference>
<evidence type="ECO:0000256" key="1">
    <source>
        <dbReference type="SAM" id="Phobius"/>
    </source>
</evidence>
<organism evidence="2 3">
    <name type="scientific">Papaver atlanticum</name>
    <dbReference type="NCBI Taxonomy" id="357466"/>
    <lineage>
        <taxon>Eukaryota</taxon>
        <taxon>Viridiplantae</taxon>
        <taxon>Streptophyta</taxon>
        <taxon>Embryophyta</taxon>
        <taxon>Tracheophyta</taxon>
        <taxon>Spermatophyta</taxon>
        <taxon>Magnoliopsida</taxon>
        <taxon>Ranunculales</taxon>
        <taxon>Papaveraceae</taxon>
        <taxon>Papaveroideae</taxon>
        <taxon>Papaver</taxon>
    </lineage>
</organism>
<dbReference type="Gene3D" id="1.10.287.370">
    <property type="match status" value="1"/>
</dbReference>
<dbReference type="GO" id="GO:0045944">
    <property type="term" value="P:positive regulation of transcription by RNA polymerase II"/>
    <property type="evidence" value="ECO:0007669"/>
    <property type="project" value="TreeGrafter"/>
</dbReference>
<gene>
    <name evidence="2" type="ORF">MKW98_015797</name>
</gene>
<dbReference type="InterPro" id="IPR004127">
    <property type="entry name" value="Prefoldin_subunit_alpha"/>
</dbReference>
<name>A0AAD4XD74_9MAGN</name>
<keyword evidence="1" id="KW-0472">Membrane</keyword>
<dbReference type="GO" id="GO:0003712">
    <property type="term" value="F:transcription coregulator activity"/>
    <property type="evidence" value="ECO:0007669"/>
    <property type="project" value="TreeGrafter"/>
</dbReference>
<protein>
    <submittedName>
        <fullName evidence="2">Uncharacterized protein</fullName>
    </submittedName>
</protein>
<dbReference type="GO" id="GO:0006457">
    <property type="term" value="P:protein folding"/>
    <property type="evidence" value="ECO:0007669"/>
    <property type="project" value="UniProtKB-ARBA"/>
</dbReference>
<reference evidence="2" key="1">
    <citation type="submission" date="2022-04" db="EMBL/GenBank/DDBJ databases">
        <title>A functionally conserved STORR gene fusion in Papaver species that diverged 16.8 million years ago.</title>
        <authorList>
            <person name="Catania T."/>
        </authorList>
    </citation>
    <scope>NUCLEOTIDE SEQUENCE</scope>
    <source>
        <strain evidence="2">S-188037</strain>
    </source>
</reference>
<sequence>MCVTYCRDKVFESQKLRLTEEGREFGENVVMSLRTLVNLGSEVYMQADVLDTRHIFVDVGVGLHVEFTWTEALEFISLKEARLAKYVLLLLLHIYFDSIGLVLHGLSNKWK</sequence>
<dbReference type="PANTHER" id="PTHR13345">
    <property type="entry name" value="MEDIATOR OF RNA POLYMERASE II TRANSCRIPTION SUBUNIT 10"/>
    <property type="match status" value="1"/>
</dbReference>
<dbReference type="Proteomes" id="UP001202328">
    <property type="component" value="Unassembled WGS sequence"/>
</dbReference>
<dbReference type="AlphaFoldDB" id="A0AAD4XD74"/>
<dbReference type="PANTHER" id="PTHR13345:SF9">
    <property type="entry name" value="PROTEIN UXT"/>
    <property type="match status" value="1"/>
</dbReference>
<comment type="caution">
    <text evidence="2">The sequence shown here is derived from an EMBL/GenBank/DDBJ whole genome shotgun (WGS) entry which is preliminary data.</text>
</comment>
<dbReference type="SUPFAM" id="SSF46579">
    <property type="entry name" value="Prefoldin"/>
    <property type="match status" value="1"/>
</dbReference>
<dbReference type="InterPro" id="IPR009053">
    <property type="entry name" value="Prefoldin"/>
</dbReference>
<keyword evidence="1" id="KW-0812">Transmembrane</keyword>
<dbReference type="EMBL" id="JAJJMB010011856">
    <property type="protein sequence ID" value="KAI3897101.1"/>
    <property type="molecule type" value="Genomic_DNA"/>
</dbReference>
<evidence type="ECO:0000313" key="3">
    <source>
        <dbReference type="Proteomes" id="UP001202328"/>
    </source>
</evidence>